<evidence type="ECO:0008006" key="4">
    <source>
        <dbReference type="Google" id="ProtNLM"/>
    </source>
</evidence>
<organism evidence="2 3">
    <name type="scientific">Pleurotus eryngii</name>
    <name type="common">Boletus of the steppes</name>
    <dbReference type="NCBI Taxonomy" id="5323"/>
    <lineage>
        <taxon>Eukaryota</taxon>
        <taxon>Fungi</taxon>
        <taxon>Dikarya</taxon>
        <taxon>Basidiomycota</taxon>
        <taxon>Agaricomycotina</taxon>
        <taxon>Agaricomycetes</taxon>
        <taxon>Agaricomycetidae</taxon>
        <taxon>Agaricales</taxon>
        <taxon>Pleurotineae</taxon>
        <taxon>Pleurotaceae</taxon>
        <taxon>Pleurotus</taxon>
    </lineage>
</organism>
<proteinExistence type="predicted"/>
<dbReference type="OrthoDB" id="45930at2759"/>
<evidence type="ECO:0000313" key="3">
    <source>
        <dbReference type="Proteomes" id="UP000807025"/>
    </source>
</evidence>
<feature type="compositionally biased region" description="Low complexity" evidence="1">
    <location>
        <begin position="245"/>
        <end position="254"/>
    </location>
</feature>
<dbReference type="Proteomes" id="UP000807025">
    <property type="component" value="Unassembled WGS sequence"/>
</dbReference>
<accession>A0A9P5ZJP4</accession>
<feature type="compositionally biased region" description="Polar residues" evidence="1">
    <location>
        <begin position="186"/>
        <end position="230"/>
    </location>
</feature>
<feature type="compositionally biased region" description="Polar residues" evidence="1">
    <location>
        <begin position="108"/>
        <end position="133"/>
    </location>
</feature>
<dbReference type="GO" id="GO:0005778">
    <property type="term" value="C:peroxisomal membrane"/>
    <property type="evidence" value="ECO:0007669"/>
    <property type="project" value="InterPro"/>
</dbReference>
<reference evidence="2" key="1">
    <citation type="submission" date="2020-11" db="EMBL/GenBank/DDBJ databases">
        <authorList>
            <consortium name="DOE Joint Genome Institute"/>
            <person name="Ahrendt S."/>
            <person name="Riley R."/>
            <person name="Andreopoulos W."/>
            <person name="Labutti K."/>
            <person name="Pangilinan J."/>
            <person name="Ruiz-Duenas F.J."/>
            <person name="Barrasa J.M."/>
            <person name="Sanchez-Garcia M."/>
            <person name="Camarero S."/>
            <person name="Miyauchi S."/>
            <person name="Serrano A."/>
            <person name="Linde D."/>
            <person name="Babiker R."/>
            <person name="Drula E."/>
            <person name="Ayuso-Fernandez I."/>
            <person name="Pacheco R."/>
            <person name="Padilla G."/>
            <person name="Ferreira P."/>
            <person name="Barriuso J."/>
            <person name="Kellner H."/>
            <person name="Castanera R."/>
            <person name="Alfaro M."/>
            <person name="Ramirez L."/>
            <person name="Pisabarro A.G."/>
            <person name="Kuo A."/>
            <person name="Tritt A."/>
            <person name="Lipzen A."/>
            <person name="He G."/>
            <person name="Yan M."/>
            <person name="Ng V."/>
            <person name="Cullen D."/>
            <person name="Martin F."/>
            <person name="Rosso M.-N."/>
            <person name="Henrissat B."/>
            <person name="Hibbett D."/>
            <person name="Martinez A.T."/>
            <person name="Grigoriev I.V."/>
        </authorList>
    </citation>
    <scope>NUCLEOTIDE SEQUENCE</scope>
    <source>
        <strain evidence="2">ATCC 90797</strain>
    </source>
</reference>
<dbReference type="AlphaFoldDB" id="A0A9P5ZJP4"/>
<feature type="region of interest" description="Disordered" evidence="1">
    <location>
        <begin position="186"/>
        <end position="254"/>
    </location>
</feature>
<feature type="region of interest" description="Disordered" evidence="1">
    <location>
        <begin position="107"/>
        <end position="133"/>
    </location>
</feature>
<protein>
    <recommendedName>
        <fullName evidence="4">Peroxisomal biogenesis factor 3</fullName>
    </recommendedName>
</protein>
<dbReference type="PANTHER" id="PTHR28080">
    <property type="entry name" value="PEROXISOMAL BIOGENESIS FACTOR 3"/>
    <property type="match status" value="1"/>
</dbReference>
<dbReference type="PANTHER" id="PTHR28080:SF1">
    <property type="entry name" value="PEROXISOMAL BIOGENESIS FACTOR 3"/>
    <property type="match status" value="1"/>
</dbReference>
<name>A0A9P5ZJP4_PLEER</name>
<gene>
    <name evidence="2" type="ORF">BDN71DRAFT_1457162</name>
</gene>
<dbReference type="GO" id="GO:0030674">
    <property type="term" value="F:protein-macromolecule adaptor activity"/>
    <property type="evidence" value="ECO:0007669"/>
    <property type="project" value="TreeGrafter"/>
</dbReference>
<dbReference type="EMBL" id="MU154712">
    <property type="protein sequence ID" value="KAF9488480.1"/>
    <property type="molecule type" value="Genomic_DNA"/>
</dbReference>
<evidence type="ECO:0000313" key="2">
    <source>
        <dbReference type="EMBL" id="KAF9488480.1"/>
    </source>
</evidence>
<evidence type="ECO:0000256" key="1">
    <source>
        <dbReference type="SAM" id="MobiDB-lite"/>
    </source>
</evidence>
<feature type="compositionally biased region" description="Pro residues" evidence="1">
    <location>
        <begin position="460"/>
        <end position="472"/>
    </location>
</feature>
<feature type="region of interest" description="Disordered" evidence="1">
    <location>
        <begin position="148"/>
        <end position="170"/>
    </location>
</feature>
<feature type="region of interest" description="Disordered" evidence="1">
    <location>
        <begin position="456"/>
        <end position="516"/>
    </location>
</feature>
<feature type="compositionally biased region" description="Low complexity" evidence="1">
    <location>
        <begin position="476"/>
        <end position="510"/>
    </location>
</feature>
<sequence>MLSSVKQYVSEKRSTFSKAAGVVGSVYLAGKYVSDRLEETREQLMQERSAKDNLRRRFYQNQEHVSFTVMALISTLSEQVVEGMDVESVTGELQAMSKSVMKAPLSANPGTTTILPPQPAETSTSDSLNTSDPTQFHTPMIDLDARSETHSAISSNPSEDAVSNMEHSSRSWMTDNISIAQSSTSELVQLETPTTDTTDPMSLSVTSSDAFNTHPNGLSESLISTGSSMVSYPDSGATDARSTRDPSSSTSSSTRTKSELWLEIKILTFTRVLTILYSTTLLSLFTTIQLTLLSRAAYVQSVLQTSRNEEREEFISSLSPMSLLLSGLRGGESGGLEGLLASLDMDGDDDGEEVISEEVERKFLTLSWWMLHVGWKDVGERVRKGVEDALDGVSLKSRLGIVDVHRIVSDIRRRVEHEITFEGTERRIDFLSTLLPPTAEMTNRVLSEGGFFPTPTLNPHFPPLPGSSSPPDPDVEPSTSPSLASVSSHHPPLHASSAAAAVPPSTSMPPARDDDPQFSALVEETRRTIASPDFARVFDVCMERAVEVLFDDLEKEVYFPNSMQQQFVASEGNSGVLPGGDEVRIKLAALLPGLTRWSREVLNGLPNTLVDTLTNTRETVALSAIVFTKFEDRFNGR</sequence>
<dbReference type="GO" id="GO:0045046">
    <property type="term" value="P:protein import into peroxisome membrane"/>
    <property type="evidence" value="ECO:0007669"/>
    <property type="project" value="TreeGrafter"/>
</dbReference>
<keyword evidence="3" id="KW-1185">Reference proteome</keyword>
<comment type="caution">
    <text evidence="2">The sequence shown here is derived from an EMBL/GenBank/DDBJ whole genome shotgun (WGS) entry which is preliminary data.</text>
</comment>
<dbReference type="InterPro" id="IPR006966">
    <property type="entry name" value="Peroxin-3"/>
</dbReference>
<dbReference type="Pfam" id="PF04882">
    <property type="entry name" value="Peroxin-3"/>
    <property type="match status" value="1"/>
</dbReference>